<gene>
    <name evidence="1" type="ORF">TTHERM_00189210</name>
</gene>
<dbReference type="Proteomes" id="UP000009168">
    <property type="component" value="Unassembled WGS sequence"/>
</dbReference>
<accession>I7M1H4</accession>
<dbReference type="GeneID" id="7823617"/>
<dbReference type="HOGENOM" id="CLU_3110611_0_0_1"/>
<evidence type="ECO:0000313" key="1">
    <source>
        <dbReference type="EMBL" id="EAR96352.1"/>
    </source>
</evidence>
<dbReference type="EMBL" id="GG662693">
    <property type="protein sequence ID" value="EAR96352.1"/>
    <property type="molecule type" value="Genomic_DNA"/>
</dbReference>
<evidence type="ECO:0000313" key="2">
    <source>
        <dbReference type="Proteomes" id="UP000009168"/>
    </source>
</evidence>
<proteinExistence type="predicted"/>
<sequence>MLKDPYIIYFFSVPQKKLINEGYKSNYLQINQSIKQINQKCEFINLVKIIN</sequence>
<protein>
    <submittedName>
        <fullName evidence="1">Uncharacterized protein</fullName>
    </submittedName>
</protein>
<name>I7M1H4_TETTS</name>
<dbReference type="AlphaFoldDB" id="I7M1H4"/>
<dbReference type="KEGG" id="tet:TTHERM_00189210"/>
<dbReference type="RefSeq" id="XP_001016597.1">
    <property type="nucleotide sequence ID" value="XM_001016597.1"/>
</dbReference>
<dbReference type="InParanoid" id="I7M1H4"/>
<organism evidence="1 2">
    <name type="scientific">Tetrahymena thermophila (strain SB210)</name>
    <dbReference type="NCBI Taxonomy" id="312017"/>
    <lineage>
        <taxon>Eukaryota</taxon>
        <taxon>Sar</taxon>
        <taxon>Alveolata</taxon>
        <taxon>Ciliophora</taxon>
        <taxon>Intramacronucleata</taxon>
        <taxon>Oligohymenophorea</taxon>
        <taxon>Hymenostomatida</taxon>
        <taxon>Tetrahymenina</taxon>
        <taxon>Tetrahymenidae</taxon>
        <taxon>Tetrahymena</taxon>
    </lineage>
</organism>
<keyword evidence="2" id="KW-1185">Reference proteome</keyword>
<reference evidence="2" key="1">
    <citation type="journal article" date="2006" name="PLoS Biol.">
        <title>Macronuclear genome sequence of the ciliate Tetrahymena thermophila, a model eukaryote.</title>
        <authorList>
            <person name="Eisen J.A."/>
            <person name="Coyne R.S."/>
            <person name="Wu M."/>
            <person name="Wu D."/>
            <person name="Thiagarajan M."/>
            <person name="Wortman J.R."/>
            <person name="Badger J.H."/>
            <person name="Ren Q."/>
            <person name="Amedeo P."/>
            <person name="Jones K.M."/>
            <person name="Tallon L.J."/>
            <person name="Delcher A.L."/>
            <person name="Salzberg S.L."/>
            <person name="Silva J.C."/>
            <person name="Haas B.J."/>
            <person name="Majoros W.H."/>
            <person name="Farzad M."/>
            <person name="Carlton J.M."/>
            <person name="Smith R.K. Jr."/>
            <person name="Garg J."/>
            <person name="Pearlman R.E."/>
            <person name="Karrer K.M."/>
            <person name="Sun L."/>
            <person name="Manning G."/>
            <person name="Elde N.C."/>
            <person name="Turkewitz A.P."/>
            <person name="Asai D.J."/>
            <person name="Wilkes D.E."/>
            <person name="Wang Y."/>
            <person name="Cai H."/>
            <person name="Collins K."/>
            <person name="Stewart B.A."/>
            <person name="Lee S.R."/>
            <person name="Wilamowska K."/>
            <person name="Weinberg Z."/>
            <person name="Ruzzo W.L."/>
            <person name="Wloga D."/>
            <person name="Gaertig J."/>
            <person name="Frankel J."/>
            <person name="Tsao C.-C."/>
            <person name="Gorovsky M.A."/>
            <person name="Keeling P.J."/>
            <person name="Waller R.F."/>
            <person name="Patron N.J."/>
            <person name="Cherry J.M."/>
            <person name="Stover N.A."/>
            <person name="Krieger C.J."/>
            <person name="del Toro C."/>
            <person name="Ryder H.F."/>
            <person name="Williamson S.C."/>
            <person name="Barbeau R.A."/>
            <person name="Hamilton E.P."/>
            <person name="Orias E."/>
        </authorList>
    </citation>
    <scope>NUCLEOTIDE SEQUENCE [LARGE SCALE GENOMIC DNA]</scope>
    <source>
        <strain evidence="2">SB210</strain>
    </source>
</reference>